<dbReference type="SUPFAM" id="SSF52058">
    <property type="entry name" value="L domain-like"/>
    <property type="match status" value="1"/>
</dbReference>
<evidence type="ECO:0000256" key="1">
    <source>
        <dbReference type="ARBA" id="ARBA00022821"/>
    </source>
</evidence>
<evidence type="ECO:0000313" key="2">
    <source>
        <dbReference type="EMBL" id="KAK2639512.1"/>
    </source>
</evidence>
<accession>A0AAD9WR98</accession>
<dbReference type="Gene3D" id="3.80.10.10">
    <property type="entry name" value="Ribonuclease Inhibitor"/>
    <property type="match status" value="1"/>
</dbReference>
<proteinExistence type="predicted"/>
<reference evidence="2" key="1">
    <citation type="journal article" date="2023" name="Plant J.">
        <title>Genome sequences and population genomics provide insights into the demographic history, inbreeding, and mutation load of two 'living fossil' tree species of Dipteronia.</title>
        <authorList>
            <person name="Feng Y."/>
            <person name="Comes H.P."/>
            <person name="Chen J."/>
            <person name="Zhu S."/>
            <person name="Lu R."/>
            <person name="Zhang X."/>
            <person name="Li P."/>
            <person name="Qiu J."/>
            <person name="Olsen K.M."/>
            <person name="Qiu Y."/>
        </authorList>
    </citation>
    <scope>NUCLEOTIDE SEQUENCE</scope>
    <source>
        <strain evidence="2">KIB01</strain>
    </source>
</reference>
<dbReference type="PANTHER" id="PTHR36766">
    <property type="entry name" value="PLANT BROAD-SPECTRUM MILDEW RESISTANCE PROTEIN RPW8"/>
    <property type="match status" value="1"/>
</dbReference>
<evidence type="ECO:0008006" key="4">
    <source>
        <dbReference type="Google" id="ProtNLM"/>
    </source>
</evidence>
<evidence type="ECO:0000313" key="3">
    <source>
        <dbReference type="Proteomes" id="UP001280121"/>
    </source>
</evidence>
<organism evidence="2 3">
    <name type="scientific">Dipteronia dyeriana</name>
    <dbReference type="NCBI Taxonomy" id="168575"/>
    <lineage>
        <taxon>Eukaryota</taxon>
        <taxon>Viridiplantae</taxon>
        <taxon>Streptophyta</taxon>
        <taxon>Embryophyta</taxon>
        <taxon>Tracheophyta</taxon>
        <taxon>Spermatophyta</taxon>
        <taxon>Magnoliopsida</taxon>
        <taxon>eudicotyledons</taxon>
        <taxon>Gunneridae</taxon>
        <taxon>Pentapetalae</taxon>
        <taxon>rosids</taxon>
        <taxon>malvids</taxon>
        <taxon>Sapindales</taxon>
        <taxon>Sapindaceae</taxon>
        <taxon>Hippocastanoideae</taxon>
        <taxon>Acereae</taxon>
        <taxon>Dipteronia</taxon>
    </lineage>
</organism>
<sequence length="132" mass="15205">MELGLHNLTSLKSLSISGQLDGESLQEEDMRITLPRSLTHLSIEYFPNLKYLSFKDFEHLPSLEFLWIRNCPELASLPSLPPPLLLLHIWGCPLLKDACKRDKGNEWSKIADIPRVDIDNKFIYEPEETSEN</sequence>
<dbReference type="Proteomes" id="UP001280121">
    <property type="component" value="Unassembled WGS sequence"/>
</dbReference>
<comment type="caution">
    <text evidence="2">The sequence shown here is derived from an EMBL/GenBank/DDBJ whole genome shotgun (WGS) entry which is preliminary data.</text>
</comment>
<dbReference type="PANTHER" id="PTHR36766:SF70">
    <property type="entry name" value="DISEASE RESISTANCE PROTEIN RGA4"/>
    <property type="match status" value="1"/>
</dbReference>
<keyword evidence="1" id="KW-0611">Plant defense</keyword>
<dbReference type="AlphaFoldDB" id="A0AAD9WR98"/>
<dbReference type="InterPro" id="IPR032675">
    <property type="entry name" value="LRR_dom_sf"/>
</dbReference>
<dbReference type="GO" id="GO:0006952">
    <property type="term" value="P:defense response"/>
    <property type="evidence" value="ECO:0007669"/>
    <property type="project" value="UniProtKB-KW"/>
</dbReference>
<keyword evidence="3" id="KW-1185">Reference proteome</keyword>
<gene>
    <name evidence="2" type="ORF">Ddye_027307</name>
</gene>
<protein>
    <recommendedName>
        <fullName evidence="4">Disease resistance protein</fullName>
    </recommendedName>
</protein>
<dbReference type="EMBL" id="JANJYI010000008">
    <property type="protein sequence ID" value="KAK2639512.1"/>
    <property type="molecule type" value="Genomic_DNA"/>
</dbReference>
<name>A0AAD9WR98_9ROSI</name>